<accession>A0A0C9WGZ4</accession>
<gene>
    <name evidence="1" type="ORF">K443DRAFT_553670</name>
</gene>
<proteinExistence type="predicted"/>
<evidence type="ECO:0000313" key="2">
    <source>
        <dbReference type="Proteomes" id="UP000054477"/>
    </source>
</evidence>
<dbReference type="HOGENOM" id="CLU_3014547_0_0_1"/>
<dbReference type="Proteomes" id="UP000054477">
    <property type="component" value="Unassembled WGS sequence"/>
</dbReference>
<reference evidence="1 2" key="1">
    <citation type="submission" date="2014-04" db="EMBL/GenBank/DDBJ databases">
        <authorList>
            <consortium name="DOE Joint Genome Institute"/>
            <person name="Kuo A."/>
            <person name="Kohler A."/>
            <person name="Nagy L.G."/>
            <person name="Floudas D."/>
            <person name="Copeland A."/>
            <person name="Barry K.W."/>
            <person name="Cichocki N."/>
            <person name="Veneault-Fourrey C."/>
            <person name="LaButti K."/>
            <person name="Lindquist E.A."/>
            <person name="Lipzen A."/>
            <person name="Lundell T."/>
            <person name="Morin E."/>
            <person name="Murat C."/>
            <person name="Sun H."/>
            <person name="Tunlid A."/>
            <person name="Henrissat B."/>
            <person name="Grigoriev I.V."/>
            <person name="Hibbett D.S."/>
            <person name="Martin F."/>
            <person name="Nordberg H.P."/>
            <person name="Cantor M.N."/>
            <person name="Hua S.X."/>
        </authorList>
    </citation>
    <scope>NUCLEOTIDE SEQUENCE [LARGE SCALE GENOMIC DNA]</scope>
    <source>
        <strain evidence="1 2">LaAM-08-1</strain>
    </source>
</reference>
<dbReference type="EMBL" id="KN839221">
    <property type="protein sequence ID" value="KIJ90299.1"/>
    <property type="molecule type" value="Genomic_DNA"/>
</dbReference>
<reference evidence="2" key="2">
    <citation type="submission" date="2015-01" db="EMBL/GenBank/DDBJ databases">
        <title>Evolutionary Origins and Diversification of the Mycorrhizal Mutualists.</title>
        <authorList>
            <consortium name="DOE Joint Genome Institute"/>
            <consortium name="Mycorrhizal Genomics Consortium"/>
            <person name="Kohler A."/>
            <person name="Kuo A."/>
            <person name="Nagy L.G."/>
            <person name="Floudas D."/>
            <person name="Copeland A."/>
            <person name="Barry K.W."/>
            <person name="Cichocki N."/>
            <person name="Veneault-Fourrey C."/>
            <person name="LaButti K."/>
            <person name="Lindquist E.A."/>
            <person name="Lipzen A."/>
            <person name="Lundell T."/>
            <person name="Morin E."/>
            <person name="Murat C."/>
            <person name="Riley R."/>
            <person name="Ohm R."/>
            <person name="Sun H."/>
            <person name="Tunlid A."/>
            <person name="Henrissat B."/>
            <person name="Grigoriev I.V."/>
            <person name="Hibbett D.S."/>
            <person name="Martin F."/>
        </authorList>
    </citation>
    <scope>NUCLEOTIDE SEQUENCE [LARGE SCALE GENOMIC DNA]</scope>
    <source>
        <strain evidence="2">LaAM-08-1</strain>
    </source>
</reference>
<name>A0A0C9WGZ4_9AGAR</name>
<organism evidence="1 2">
    <name type="scientific">Laccaria amethystina LaAM-08-1</name>
    <dbReference type="NCBI Taxonomy" id="1095629"/>
    <lineage>
        <taxon>Eukaryota</taxon>
        <taxon>Fungi</taxon>
        <taxon>Dikarya</taxon>
        <taxon>Basidiomycota</taxon>
        <taxon>Agaricomycotina</taxon>
        <taxon>Agaricomycetes</taxon>
        <taxon>Agaricomycetidae</taxon>
        <taxon>Agaricales</taxon>
        <taxon>Agaricineae</taxon>
        <taxon>Hydnangiaceae</taxon>
        <taxon>Laccaria</taxon>
    </lineage>
</organism>
<evidence type="ECO:0000313" key="1">
    <source>
        <dbReference type="EMBL" id="KIJ90299.1"/>
    </source>
</evidence>
<protein>
    <submittedName>
        <fullName evidence="1">Uncharacterized protein</fullName>
    </submittedName>
</protein>
<sequence length="56" mass="6102">MTAFSHQNLILKNLPYKRGLTGVRLDIGAQEEAIKFHGAFTSRHFCQAVGGPCTVA</sequence>
<dbReference type="AlphaFoldDB" id="A0A0C9WGZ4"/>
<keyword evidence="2" id="KW-1185">Reference proteome</keyword>